<proteinExistence type="predicted"/>
<dbReference type="EMBL" id="CP042997">
    <property type="protein sequence ID" value="QEH38435.1"/>
    <property type="molecule type" value="Genomic_DNA"/>
</dbReference>
<reference evidence="3 4" key="1">
    <citation type="submission" date="2019-08" db="EMBL/GenBank/DDBJ databases">
        <title>Deep-cultivation of Planctomycetes and their phenomic and genomic characterization uncovers novel biology.</title>
        <authorList>
            <person name="Wiegand S."/>
            <person name="Jogler M."/>
            <person name="Boedeker C."/>
            <person name="Pinto D."/>
            <person name="Vollmers J."/>
            <person name="Rivas-Marin E."/>
            <person name="Kohn T."/>
            <person name="Peeters S.H."/>
            <person name="Heuer A."/>
            <person name="Rast P."/>
            <person name="Oberbeckmann S."/>
            <person name="Bunk B."/>
            <person name="Jeske O."/>
            <person name="Meyerdierks A."/>
            <person name="Storesund J.E."/>
            <person name="Kallscheuer N."/>
            <person name="Luecker S."/>
            <person name="Lage O.M."/>
            <person name="Pohl T."/>
            <person name="Merkel B.J."/>
            <person name="Hornburger P."/>
            <person name="Mueller R.-W."/>
            <person name="Bruemmer F."/>
            <person name="Labrenz M."/>
            <person name="Spormann A.M."/>
            <person name="Op den Camp H."/>
            <person name="Overmann J."/>
            <person name="Amann R."/>
            <person name="Jetten M.S.M."/>
            <person name="Mascher T."/>
            <person name="Medema M.H."/>
            <person name="Devos D.P."/>
            <person name="Kaster A.-K."/>
            <person name="Ovreas L."/>
            <person name="Rohde M."/>
            <person name="Galperin M.Y."/>
            <person name="Jogler C."/>
        </authorList>
    </citation>
    <scope>NUCLEOTIDE SEQUENCE [LARGE SCALE GENOMIC DNA]</scope>
    <source>
        <strain evidence="3 4">OJF2</strain>
    </source>
</reference>
<evidence type="ECO:0000313" key="4">
    <source>
        <dbReference type="Proteomes" id="UP000324233"/>
    </source>
</evidence>
<dbReference type="RefSeq" id="WP_210420284.1">
    <property type="nucleotide sequence ID" value="NZ_CP042997.1"/>
</dbReference>
<feature type="domain" description="Hypervirulence associated protein TUDOR" evidence="2">
    <location>
        <begin position="10"/>
        <end position="68"/>
    </location>
</feature>
<sequence>MAKSSAIKAGDRVQWDSSQGKVTGKVKKKLTSPTDIKGHHVAASPDNPEYLVESEKTGAQAAHKPEELKKAPKKKGAKS</sequence>
<keyword evidence="4" id="KW-1185">Reference proteome</keyword>
<dbReference type="InterPro" id="IPR021331">
    <property type="entry name" value="Hva1_TUDOR"/>
</dbReference>
<gene>
    <name evidence="3" type="ORF">OJF2_70360</name>
</gene>
<name>A0A5B9WEF9_9BACT</name>
<dbReference type="Proteomes" id="UP000324233">
    <property type="component" value="Chromosome"/>
</dbReference>
<dbReference type="KEGG" id="agv:OJF2_70360"/>
<organism evidence="3 4">
    <name type="scientific">Aquisphaera giovannonii</name>
    <dbReference type="NCBI Taxonomy" id="406548"/>
    <lineage>
        <taxon>Bacteria</taxon>
        <taxon>Pseudomonadati</taxon>
        <taxon>Planctomycetota</taxon>
        <taxon>Planctomycetia</taxon>
        <taxon>Isosphaerales</taxon>
        <taxon>Isosphaeraceae</taxon>
        <taxon>Aquisphaera</taxon>
    </lineage>
</organism>
<accession>A0A5B9WEF9</accession>
<evidence type="ECO:0000313" key="3">
    <source>
        <dbReference type="EMBL" id="QEH38435.1"/>
    </source>
</evidence>
<feature type="region of interest" description="Disordered" evidence="1">
    <location>
        <begin position="1"/>
        <end position="79"/>
    </location>
</feature>
<dbReference type="Pfam" id="PF11160">
    <property type="entry name" value="Hva1_TUDOR"/>
    <property type="match status" value="1"/>
</dbReference>
<dbReference type="AlphaFoldDB" id="A0A5B9WEF9"/>
<protein>
    <recommendedName>
        <fullName evidence="2">Hypervirulence associated protein TUDOR domain-containing protein</fullName>
    </recommendedName>
</protein>
<dbReference type="Gene3D" id="2.30.30.1060">
    <property type="match status" value="1"/>
</dbReference>
<evidence type="ECO:0000259" key="2">
    <source>
        <dbReference type="Pfam" id="PF11160"/>
    </source>
</evidence>
<evidence type="ECO:0000256" key="1">
    <source>
        <dbReference type="SAM" id="MobiDB-lite"/>
    </source>
</evidence>